<proteinExistence type="predicted"/>
<evidence type="ECO:0000313" key="2">
    <source>
        <dbReference type="EMBL" id="GIG82828.1"/>
    </source>
</evidence>
<evidence type="ECO:0000313" key="3">
    <source>
        <dbReference type="Proteomes" id="UP000630097"/>
    </source>
</evidence>
<dbReference type="NCBIfam" id="NF041024">
    <property type="entry name" value="acVLRF1_NCBI"/>
    <property type="match status" value="1"/>
</dbReference>
<evidence type="ECO:0000259" key="1">
    <source>
        <dbReference type="Pfam" id="PF18859"/>
    </source>
</evidence>
<dbReference type="Pfam" id="PF18859">
    <property type="entry name" value="acVLRF1"/>
    <property type="match status" value="1"/>
</dbReference>
<sequence length="216" mass="22609">MTVAPERLAGWIRGFAERHGAVEATSGPDLVRFAAADGSAAECHVPFPPLDLRDVPGDGAGGQEDAAGALVAHARRSRTVGVLLVRLGGYAAGVFEGERLVTSKVGSRLVHGRSAAGGWSQQRFARRREKQSSEALAAAADVAARVLVPRAEGLDAVVLGGDRRAVEELRGDRRLAPLFALEAGAFLAVPDPKLAVLEGTPALFRAVRIRVLDPEG</sequence>
<comment type="caution">
    <text evidence="2">The sequence shown here is derived from an EMBL/GenBank/DDBJ whole genome shotgun (WGS) entry which is preliminary data.</text>
</comment>
<dbReference type="EMBL" id="BONV01000033">
    <property type="protein sequence ID" value="GIG82828.1"/>
    <property type="molecule type" value="Genomic_DNA"/>
</dbReference>
<dbReference type="Gene3D" id="3.30.420.60">
    <property type="entry name" value="eRF1 domain 2"/>
    <property type="match status" value="1"/>
</dbReference>
<keyword evidence="3" id="KW-1185">Reference proteome</keyword>
<dbReference type="InterPro" id="IPR042226">
    <property type="entry name" value="eFR1_2_sf"/>
</dbReference>
<name>A0A8J3V9V3_9ACTN</name>
<dbReference type="SUPFAM" id="SSF53137">
    <property type="entry name" value="Translational machinery components"/>
    <property type="match status" value="1"/>
</dbReference>
<dbReference type="InterPro" id="IPR040783">
    <property type="entry name" value="VLRF1"/>
</dbReference>
<organism evidence="2 3">
    <name type="scientific">Planotetraspora kaengkrachanensis</name>
    <dbReference type="NCBI Taxonomy" id="575193"/>
    <lineage>
        <taxon>Bacteria</taxon>
        <taxon>Bacillati</taxon>
        <taxon>Actinomycetota</taxon>
        <taxon>Actinomycetes</taxon>
        <taxon>Streptosporangiales</taxon>
        <taxon>Streptosporangiaceae</taxon>
        <taxon>Planotetraspora</taxon>
    </lineage>
</organism>
<protein>
    <recommendedName>
        <fullName evidence="1">Actinobacteria/chloroflexi VLRF1 release factor domain-containing protein</fullName>
    </recommendedName>
</protein>
<accession>A0A8J3V9V3</accession>
<dbReference type="Proteomes" id="UP000630097">
    <property type="component" value="Unassembled WGS sequence"/>
</dbReference>
<dbReference type="AlphaFoldDB" id="A0A8J3V9V3"/>
<reference evidence="2 3" key="1">
    <citation type="submission" date="2021-01" db="EMBL/GenBank/DDBJ databases">
        <title>Whole genome shotgun sequence of Planotetraspora kaengkrachanensis NBRC 104272.</title>
        <authorList>
            <person name="Komaki H."/>
            <person name="Tamura T."/>
        </authorList>
    </citation>
    <scope>NUCLEOTIDE SEQUENCE [LARGE SCALE GENOMIC DNA]</scope>
    <source>
        <strain evidence="2 3">NBRC 104272</strain>
    </source>
</reference>
<feature type="domain" description="Actinobacteria/chloroflexi VLRF1 release factor" evidence="1">
    <location>
        <begin position="78"/>
        <end position="210"/>
    </location>
</feature>
<gene>
    <name evidence="2" type="ORF">Pka01_59550</name>
</gene>